<dbReference type="RefSeq" id="XP_021878880.1">
    <property type="nucleotide sequence ID" value="XM_022025091.1"/>
</dbReference>
<dbReference type="Gene3D" id="3.80.10.10">
    <property type="entry name" value="Ribonuclease Inhibitor"/>
    <property type="match status" value="1"/>
</dbReference>
<reference evidence="1 2" key="1">
    <citation type="submission" date="2016-07" db="EMBL/GenBank/DDBJ databases">
        <title>Pervasive Adenine N6-methylation of Active Genes in Fungi.</title>
        <authorList>
            <consortium name="DOE Joint Genome Institute"/>
            <person name="Mondo S.J."/>
            <person name="Dannebaum R.O."/>
            <person name="Kuo R.C."/>
            <person name="Labutti K."/>
            <person name="Haridas S."/>
            <person name="Kuo A."/>
            <person name="Salamov A."/>
            <person name="Ahrendt S.R."/>
            <person name="Lipzen A."/>
            <person name="Sullivan W."/>
            <person name="Andreopoulos W.B."/>
            <person name="Clum A."/>
            <person name="Lindquist E."/>
            <person name="Daum C."/>
            <person name="Ramamoorthy G.K."/>
            <person name="Gryganskyi A."/>
            <person name="Culley D."/>
            <person name="Magnuson J.K."/>
            <person name="James T.Y."/>
            <person name="O'Malley M.A."/>
            <person name="Stajich J.E."/>
            <person name="Spatafora J.W."/>
            <person name="Visel A."/>
            <person name="Grigoriev I.V."/>
        </authorList>
    </citation>
    <scope>NUCLEOTIDE SEQUENCE [LARGE SCALE GENOMIC DNA]</scope>
    <source>
        <strain evidence="1 2">NRRL 3116</strain>
    </source>
</reference>
<dbReference type="GeneID" id="33566935"/>
<evidence type="ECO:0000313" key="1">
    <source>
        <dbReference type="EMBL" id="ORZ09427.1"/>
    </source>
</evidence>
<protein>
    <recommendedName>
        <fullName evidence="3">F-box domain-containing protein</fullName>
    </recommendedName>
</protein>
<dbReference type="InParanoid" id="A0A1Y2GGY9"/>
<dbReference type="EMBL" id="MCFF01000034">
    <property type="protein sequence ID" value="ORZ09427.1"/>
    <property type="molecule type" value="Genomic_DNA"/>
</dbReference>
<organism evidence="1 2">
    <name type="scientific">Lobosporangium transversale</name>
    <dbReference type="NCBI Taxonomy" id="64571"/>
    <lineage>
        <taxon>Eukaryota</taxon>
        <taxon>Fungi</taxon>
        <taxon>Fungi incertae sedis</taxon>
        <taxon>Mucoromycota</taxon>
        <taxon>Mortierellomycotina</taxon>
        <taxon>Mortierellomycetes</taxon>
        <taxon>Mortierellales</taxon>
        <taxon>Mortierellaceae</taxon>
        <taxon>Lobosporangium</taxon>
    </lineage>
</organism>
<gene>
    <name evidence="1" type="ORF">BCR41DRAFT_358688</name>
</gene>
<dbReference type="OrthoDB" id="2433867at2759"/>
<sequence length="446" mass="51179">MSNLNLNPLEIPDIVSLISDFLEQKDLLSCIRVSKVFHNTLVKSIWKQIIIKCDSRNPTVEALQNYKKYIEALVFLHTFPQEYTALQGCSRLRSIECIAGISYNPCHVSNLIKSHSCTITELTLYYVEDLREIWGTFLECTHLQALTIHGAYIPEDEVSLFFQVCKGLRCLDLVRVNIDQLPFDFMNNDTDMSIFPNMNTLGLQDVQILSPPHPHTGSYCLGMLTKRCPRLRSLSFYDIIGSTESSQQIHTEFYRTVFLDHPFTLTDLSDLSMHFGRIKDKDMAALLRQMTELRRLVAQFCEFGPLSIRELLADEQEIQKNGHIERKRREQRLCDTVERLEFSREGIKSDGIVQTILSNCPRLKALHGTEVTVTEIVGGAEWVCTELTNLHVNLVVDVDQETTEGKEKGRIVYERIRKLTRLNRDAFLRFSGFLSFTGSNLDESQA</sequence>
<accession>A0A1Y2GGY9</accession>
<dbReference type="AlphaFoldDB" id="A0A1Y2GGY9"/>
<dbReference type="InterPro" id="IPR032675">
    <property type="entry name" value="LRR_dom_sf"/>
</dbReference>
<evidence type="ECO:0008006" key="3">
    <source>
        <dbReference type="Google" id="ProtNLM"/>
    </source>
</evidence>
<dbReference type="Proteomes" id="UP000193648">
    <property type="component" value="Unassembled WGS sequence"/>
</dbReference>
<evidence type="ECO:0000313" key="2">
    <source>
        <dbReference type="Proteomes" id="UP000193648"/>
    </source>
</evidence>
<dbReference type="SUPFAM" id="SSF52047">
    <property type="entry name" value="RNI-like"/>
    <property type="match status" value="1"/>
</dbReference>
<comment type="caution">
    <text evidence="1">The sequence shown here is derived from an EMBL/GenBank/DDBJ whole genome shotgun (WGS) entry which is preliminary data.</text>
</comment>
<keyword evidence="2" id="KW-1185">Reference proteome</keyword>
<name>A0A1Y2GGY9_9FUNG</name>
<proteinExistence type="predicted"/>